<dbReference type="GO" id="GO:0016773">
    <property type="term" value="F:phosphotransferase activity, alcohol group as acceptor"/>
    <property type="evidence" value="ECO:0007669"/>
    <property type="project" value="UniProtKB-UniRule"/>
</dbReference>
<evidence type="ECO:0000256" key="6">
    <source>
        <dbReference type="ARBA" id="ARBA00022519"/>
    </source>
</evidence>
<evidence type="ECO:0000256" key="15">
    <source>
        <dbReference type="HAMAP-Rule" id="MF_00521"/>
    </source>
</evidence>
<dbReference type="GO" id="GO:0005524">
    <property type="term" value="F:ATP binding"/>
    <property type="evidence" value="ECO:0007669"/>
    <property type="project" value="UniProtKB-UniRule"/>
</dbReference>
<comment type="catalytic activity">
    <reaction evidence="14 15">
        <text>an alpha-Kdo-(2-&gt;6)-lipid IVA + ATP = a 4-O-phospho-alpha-Kdo-(2-&gt;6)-lipid IVA + ADP + H(+)</text>
        <dbReference type="Rhea" id="RHEA:74271"/>
        <dbReference type="ChEBI" id="CHEBI:15378"/>
        <dbReference type="ChEBI" id="CHEBI:30616"/>
        <dbReference type="ChEBI" id="CHEBI:176428"/>
        <dbReference type="ChEBI" id="CHEBI:193140"/>
        <dbReference type="ChEBI" id="CHEBI:456216"/>
        <dbReference type="EC" id="2.7.1.166"/>
    </reaction>
</comment>
<dbReference type="SUPFAM" id="SSF56112">
    <property type="entry name" value="Protein kinase-like (PK-like)"/>
    <property type="match status" value="1"/>
</dbReference>
<reference evidence="16 17" key="1">
    <citation type="submission" date="2016-10" db="EMBL/GenBank/DDBJ databases">
        <authorList>
            <person name="de Groot N.N."/>
        </authorList>
    </citation>
    <scope>NUCLEOTIDE SEQUENCE [LARGE SCALE GENOMIC DNA]</scope>
    <source>
        <strain evidence="16 17">CGMCC 1.6133</strain>
    </source>
</reference>
<keyword evidence="10 15" id="KW-0067">ATP-binding</keyword>
<dbReference type="GO" id="GO:0016301">
    <property type="term" value="F:kinase activity"/>
    <property type="evidence" value="ECO:0007669"/>
    <property type="project" value="UniProtKB-KW"/>
</dbReference>
<dbReference type="NCBIfam" id="NF002475">
    <property type="entry name" value="PRK01723.1"/>
    <property type="match status" value="1"/>
</dbReference>
<evidence type="ECO:0000256" key="2">
    <source>
        <dbReference type="ARBA" id="ARBA00004713"/>
    </source>
</evidence>
<dbReference type="STRING" id="376427.SAMN04487954_102110"/>
<organism evidence="16 17">
    <name type="scientific">Billgrantia gudaonensis</name>
    <dbReference type="NCBI Taxonomy" id="376427"/>
    <lineage>
        <taxon>Bacteria</taxon>
        <taxon>Pseudomonadati</taxon>
        <taxon>Pseudomonadota</taxon>
        <taxon>Gammaproteobacteria</taxon>
        <taxon>Oceanospirillales</taxon>
        <taxon>Halomonadaceae</taxon>
        <taxon>Billgrantia</taxon>
    </lineage>
</organism>
<comment type="function">
    <text evidence="15">Catalyzes the ATP-dependent phosphorylation of the 3-deoxy-D-manno-octulosonic acid (Kdo) residue in Kdo-lipid IV(A) at the 4-OH position.</text>
</comment>
<evidence type="ECO:0000313" key="16">
    <source>
        <dbReference type="EMBL" id="SDI92736.1"/>
    </source>
</evidence>
<dbReference type="InterPro" id="IPR022826">
    <property type="entry name" value="KDO_kinase"/>
</dbReference>
<dbReference type="EC" id="2.7.1.166" evidence="4 15"/>
<keyword evidence="11 15" id="KW-0448">Lipopolysaccharide biosynthesis</keyword>
<keyword evidence="8 15" id="KW-0547">Nucleotide-binding</keyword>
<proteinExistence type="inferred from homology"/>
<feature type="active site" evidence="15">
    <location>
        <position position="172"/>
    </location>
</feature>
<dbReference type="Gene3D" id="1.10.510.10">
    <property type="entry name" value="Transferase(Phosphotransferase) domain 1"/>
    <property type="match status" value="1"/>
</dbReference>
<dbReference type="UniPathway" id="UPA00958"/>
<evidence type="ECO:0000256" key="11">
    <source>
        <dbReference type="ARBA" id="ARBA00022985"/>
    </source>
</evidence>
<evidence type="ECO:0000256" key="12">
    <source>
        <dbReference type="ARBA" id="ARBA00023136"/>
    </source>
</evidence>
<evidence type="ECO:0000256" key="8">
    <source>
        <dbReference type="ARBA" id="ARBA00022741"/>
    </source>
</evidence>
<evidence type="ECO:0000256" key="13">
    <source>
        <dbReference type="ARBA" id="ARBA00029511"/>
    </source>
</evidence>
<gene>
    <name evidence="15" type="primary">kdkA</name>
    <name evidence="16" type="ORF">SAMN04487954_102110</name>
</gene>
<dbReference type="Proteomes" id="UP000198525">
    <property type="component" value="Unassembled WGS sequence"/>
</dbReference>
<keyword evidence="17" id="KW-1185">Reference proteome</keyword>
<dbReference type="GO" id="GO:0009244">
    <property type="term" value="P:lipopolysaccharide core region biosynthetic process"/>
    <property type="evidence" value="ECO:0007669"/>
    <property type="project" value="UniProtKB-UniRule"/>
</dbReference>
<keyword evidence="12 15" id="KW-0472">Membrane</keyword>
<dbReference type="EMBL" id="FNES01000002">
    <property type="protein sequence ID" value="SDI92736.1"/>
    <property type="molecule type" value="Genomic_DNA"/>
</dbReference>
<evidence type="ECO:0000256" key="7">
    <source>
        <dbReference type="ARBA" id="ARBA00022679"/>
    </source>
</evidence>
<keyword evidence="5 15" id="KW-1003">Cell membrane</keyword>
<dbReference type="Pfam" id="PF06293">
    <property type="entry name" value="Kdo"/>
    <property type="match status" value="1"/>
</dbReference>
<dbReference type="AlphaFoldDB" id="A0A1G8PK65"/>
<evidence type="ECO:0000256" key="4">
    <source>
        <dbReference type="ARBA" id="ARBA00011988"/>
    </source>
</evidence>
<accession>A0A1G8PK65</accession>
<keyword evidence="9 15" id="KW-0418">Kinase</keyword>
<comment type="pathway">
    <text evidence="2 15">Bacterial outer membrane biogenesis; LPS core biosynthesis.</text>
</comment>
<evidence type="ECO:0000256" key="10">
    <source>
        <dbReference type="ARBA" id="ARBA00022840"/>
    </source>
</evidence>
<comment type="similarity">
    <text evidence="3 15">Belongs to the protein kinase superfamily. KdkA/RfaP family.</text>
</comment>
<name>A0A1G8PK65_9GAMM</name>
<protein>
    <recommendedName>
        <fullName evidence="13 15">3-deoxy-D-manno-octulosonic acid kinase</fullName>
        <shortName evidence="15">Kdo kinase</shortName>
        <ecNumber evidence="4 15">2.7.1.166</ecNumber>
    </recommendedName>
</protein>
<evidence type="ECO:0000256" key="5">
    <source>
        <dbReference type="ARBA" id="ARBA00022475"/>
    </source>
</evidence>
<dbReference type="GO" id="GO:0005886">
    <property type="term" value="C:plasma membrane"/>
    <property type="evidence" value="ECO:0007669"/>
    <property type="project" value="UniProtKB-SubCell"/>
</dbReference>
<sequence length="232" mass="26085">MATYRTRKSVILYDADSVCDADSAPQIGPTLISPDAWRQRGLVVGDAAGRGASLFLDAGEEQWVLRPYRRGGMIARLSERRYVWTGWERTRAIREFRLTADLHAQGLPVPRPVAAGVTRYGLTYEAALITVRIPGAHALADLLIADEADDELLHRVGATIRRFHDAGLDHVDLNARNLLVDREGKVWMIDFDRCRLQPPGDWQQANLERLHRSLVKFSNTHAIHAIDQGYAR</sequence>
<evidence type="ECO:0000256" key="9">
    <source>
        <dbReference type="ARBA" id="ARBA00022777"/>
    </source>
</evidence>
<comment type="subcellular location">
    <subcellularLocation>
        <location evidence="1 15">Cell inner membrane</location>
        <topology evidence="1 15">Peripheral membrane protein</topology>
        <orientation evidence="1 15">Cytoplasmic side</orientation>
    </subcellularLocation>
</comment>
<evidence type="ECO:0000313" key="17">
    <source>
        <dbReference type="Proteomes" id="UP000198525"/>
    </source>
</evidence>
<keyword evidence="6 15" id="KW-0997">Cell inner membrane</keyword>
<dbReference type="InterPro" id="IPR011009">
    <property type="entry name" value="Kinase-like_dom_sf"/>
</dbReference>
<evidence type="ECO:0000256" key="14">
    <source>
        <dbReference type="ARBA" id="ARBA00034417"/>
    </source>
</evidence>
<keyword evidence="7 15" id="KW-0808">Transferase</keyword>
<evidence type="ECO:0000256" key="3">
    <source>
        <dbReference type="ARBA" id="ARBA00010327"/>
    </source>
</evidence>
<dbReference type="HAMAP" id="MF_00521">
    <property type="entry name" value="KDO_kinase"/>
    <property type="match status" value="1"/>
</dbReference>
<evidence type="ECO:0000256" key="1">
    <source>
        <dbReference type="ARBA" id="ARBA00004515"/>
    </source>
</evidence>